<evidence type="ECO:0000256" key="4">
    <source>
        <dbReference type="RuleBase" id="RU361188"/>
    </source>
</evidence>
<dbReference type="InterPro" id="IPR017853">
    <property type="entry name" value="GH"/>
</dbReference>
<keyword evidence="3 4" id="KW-0378">Hydrolase</keyword>
<evidence type="ECO:0000256" key="1">
    <source>
        <dbReference type="ARBA" id="ARBA00005382"/>
    </source>
</evidence>
<dbReference type="InterPro" id="IPR013780">
    <property type="entry name" value="Glyco_hydro_b"/>
</dbReference>
<keyword evidence="4" id="KW-0326">Glycosidase</keyword>
<dbReference type="Gene3D" id="2.60.40.1180">
    <property type="entry name" value="Golgi alpha-mannosidase II"/>
    <property type="match status" value="1"/>
</dbReference>
<organism evidence="8 9">
    <name type="scientific">Flammeovirga yaeyamensis</name>
    <dbReference type="NCBI Taxonomy" id="367791"/>
    <lineage>
        <taxon>Bacteria</taxon>
        <taxon>Pseudomonadati</taxon>
        <taxon>Bacteroidota</taxon>
        <taxon>Cytophagia</taxon>
        <taxon>Cytophagales</taxon>
        <taxon>Flammeovirgaceae</taxon>
        <taxon>Flammeovirga</taxon>
    </lineage>
</organism>
<evidence type="ECO:0000256" key="3">
    <source>
        <dbReference type="ARBA" id="ARBA00022801"/>
    </source>
</evidence>
<gene>
    <name evidence="8" type="ORF">KMW28_02650</name>
</gene>
<dbReference type="Pfam" id="PF02055">
    <property type="entry name" value="Glyco_hydro_30"/>
    <property type="match status" value="1"/>
</dbReference>
<feature type="signal peptide" evidence="5">
    <location>
        <begin position="1"/>
        <end position="21"/>
    </location>
</feature>
<dbReference type="InterPro" id="IPR033453">
    <property type="entry name" value="Glyco_hydro_30_TIM-barrel"/>
</dbReference>
<evidence type="ECO:0000259" key="6">
    <source>
        <dbReference type="Pfam" id="PF02055"/>
    </source>
</evidence>
<dbReference type="Proteomes" id="UP000678679">
    <property type="component" value="Chromosome 1"/>
</dbReference>
<dbReference type="EMBL" id="CP076132">
    <property type="protein sequence ID" value="QWG02491.1"/>
    <property type="molecule type" value="Genomic_DNA"/>
</dbReference>
<dbReference type="GO" id="GO:0016020">
    <property type="term" value="C:membrane"/>
    <property type="evidence" value="ECO:0007669"/>
    <property type="project" value="GOC"/>
</dbReference>
<dbReference type="GO" id="GO:0004348">
    <property type="term" value="F:glucosylceramidase activity"/>
    <property type="evidence" value="ECO:0007669"/>
    <property type="project" value="InterPro"/>
</dbReference>
<protein>
    <submittedName>
        <fullName evidence="8">Glucosylceramidase</fullName>
    </submittedName>
</protein>
<dbReference type="PRINTS" id="PR00843">
    <property type="entry name" value="GLHYDRLASE30"/>
</dbReference>
<proteinExistence type="inferred from homology"/>
<dbReference type="InterPro" id="IPR001139">
    <property type="entry name" value="Glyco_hydro_30"/>
</dbReference>
<accession>A0AAX1N4Q6</accession>
<name>A0AAX1N4Q6_9BACT</name>
<keyword evidence="9" id="KW-1185">Reference proteome</keyword>
<evidence type="ECO:0000313" key="9">
    <source>
        <dbReference type="Proteomes" id="UP000678679"/>
    </source>
</evidence>
<keyword evidence="2 5" id="KW-0732">Signal</keyword>
<dbReference type="PANTHER" id="PTHR11069">
    <property type="entry name" value="GLUCOSYLCERAMIDASE"/>
    <property type="match status" value="1"/>
</dbReference>
<evidence type="ECO:0000256" key="5">
    <source>
        <dbReference type="SAM" id="SignalP"/>
    </source>
</evidence>
<evidence type="ECO:0000256" key="2">
    <source>
        <dbReference type="ARBA" id="ARBA00022729"/>
    </source>
</evidence>
<dbReference type="GO" id="GO:0006680">
    <property type="term" value="P:glucosylceramide catabolic process"/>
    <property type="evidence" value="ECO:0007669"/>
    <property type="project" value="TreeGrafter"/>
</dbReference>
<comment type="similarity">
    <text evidence="1 4">Belongs to the glycosyl hydrolase 30 family.</text>
</comment>
<reference evidence="8 9" key="1">
    <citation type="submission" date="2021-05" db="EMBL/GenBank/DDBJ databases">
        <title>Comparative genomic studies on the polysaccharide-degrading batcterial strains of the Flammeovirga genus.</title>
        <authorList>
            <person name="Zewei F."/>
            <person name="Zheng Z."/>
            <person name="Yu L."/>
            <person name="Ruyue G."/>
            <person name="Yanhong M."/>
            <person name="Yuanyuan C."/>
            <person name="Jingyan G."/>
            <person name="Wenjun H."/>
        </authorList>
    </citation>
    <scope>NUCLEOTIDE SEQUENCE [LARGE SCALE GENOMIC DNA]</scope>
    <source>
        <strain evidence="8 9">NBRC:100898</strain>
    </source>
</reference>
<sequence length="495" mass="54388">MKRLKMNTILSIILSAILVGAGCSEEDKTVAPPPPVVAPDNPDNVMVVVTSRSDVSNQTNVGLRVIEDAVLAGNEENISTLRIDINQTYQEMDGFGYTLTGGSAQHLMGMSASNRKALLEELFGTDAEKGQLGISFLRLSIAASDLDEKAFSYAMVKGEDNDLLKNFSISEDQKNLIPILKEIVAIQPGIKFLSTPWSPPTWMKTNNSAIGGQLLETYYEAYADYFIKYIEAYKREGINIYAITVQNEPLHPGNEPSMLMHADEMANFIAQQLGPKFREVNIDTKIITYDHNADRPDYPIDIIKSPANEFISGSAFHLYGGDISALSQVKAADVTKDIYFTEQWVDSEDADFGGTLMWHFENIIIGATRNWAKGVMEWNLTSNSALTPRTPGGCTRCLGGLTVDDNEVNRNVAYYIIGHASKYIPVGSVRIKTNQMGNLPNVAFLTPEGKTVTLIMNNSESNTKLNLNFSGTDEKYTVSLPSNSVATIVHTKPVS</sequence>
<feature type="chain" id="PRO_5043779821" evidence="5">
    <location>
        <begin position="22"/>
        <end position="495"/>
    </location>
</feature>
<feature type="domain" description="Glycosyl hydrolase family 30 TIM-barrel" evidence="6">
    <location>
        <begin position="93"/>
        <end position="424"/>
    </location>
</feature>
<dbReference type="Gene3D" id="3.20.20.80">
    <property type="entry name" value="Glycosidases"/>
    <property type="match status" value="1"/>
</dbReference>
<dbReference type="RefSeq" id="WP_215585787.1">
    <property type="nucleotide sequence ID" value="NZ_CP076132.1"/>
</dbReference>
<dbReference type="PROSITE" id="PS51257">
    <property type="entry name" value="PROKAR_LIPOPROTEIN"/>
    <property type="match status" value="1"/>
</dbReference>
<dbReference type="Pfam" id="PF17189">
    <property type="entry name" value="Glyco_hydro_30C"/>
    <property type="match status" value="1"/>
</dbReference>
<dbReference type="KEGG" id="fya:KMW28_02650"/>
<dbReference type="PANTHER" id="PTHR11069:SF23">
    <property type="entry name" value="LYSOSOMAL ACID GLUCOSYLCERAMIDASE"/>
    <property type="match status" value="1"/>
</dbReference>
<dbReference type="SUPFAM" id="SSF51445">
    <property type="entry name" value="(Trans)glycosidases"/>
    <property type="match status" value="1"/>
</dbReference>
<dbReference type="AlphaFoldDB" id="A0AAX1N4Q6"/>
<dbReference type="InterPro" id="IPR033452">
    <property type="entry name" value="GH30_C"/>
</dbReference>
<evidence type="ECO:0000313" key="8">
    <source>
        <dbReference type="EMBL" id="QWG02491.1"/>
    </source>
</evidence>
<evidence type="ECO:0000259" key="7">
    <source>
        <dbReference type="Pfam" id="PF17189"/>
    </source>
</evidence>
<feature type="domain" description="Glycosyl hydrolase family 30 beta sandwich" evidence="7">
    <location>
        <begin position="427"/>
        <end position="488"/>
    </location>
</feature>